<sequence>MMWGKPGPHGIYEQYGSALVSYSVEAYLLMLYLTHQMNQEY</sequence>
<evidence type="ECO:0000313" key="2">
    <source>
        <dbReference type="EMBL" id="JAD69828.1"/>
    </source>
</evidence>
<reference evidence="2" key="1">
    <citation type="submission" date="2014-09" db="EMBL/GenBank/DDBJ databases">
        <authorList>
            <person name="Magalhaes I.L.F."/>
            <person name="Oliveira U."/>
            <person name="Santos F.R."/>
            <person name="Vidigal T.H.D.A."/>
            <person name="Brescovit A.D."/>
            <person name="Santos A.J."/>
        </authorList>
    </citation>
    <scope>NUCLEOTIDE SEQUENCE</scope>
    <source>
        <tissue evidence="2">Shoot tissue taken approximately 20 cm above the soil surface</tissue>
    </source>
</reference>
<protein>
    <submittedName>
        <fullName evidence="2">Uncharacterized protein</fullName>
    </submittedName>
</protein>
<keyword evidence="1" id="KW-0472">Membrane</keyword>
<keyword evidence="1" id="KW-0812">Transmembrane</keyword>
<name>A0A0A9C5T3_ARUDO</name>
<accession>A0A0A9C5T3</accession>
<evidence type="ECO:0000256" key="1">
    <source>
        <dbReference type="SAM" id="Phobius"/>
    </source>
</evidence>
<dbReference type="AlphaFoldDB" id="A0A0A9C5T3"/>
<dbReference type="EMBL" id="GBRH01228067">
    <property type="protein sequence ID" value="JAD69828.1"/>
    <property type="molecule type" value="Transcribed_RNA"/>
</dbReference>
<reference evidence="2" key="2">
    <citation type="journal article" date="2015" name="Data Brief">
        <title>Shoot transcriptome of the giant reed, Arundo donax.</title>
        <authorList>
            <person name="Barrero R.A."/>
            <person name="Guerrero F.D."/>
            <person name="Moolhuijzen P."/>
            <person name="Goolsby J.A."/>
            <person name="Tidwell J."/>
            <person name="Bellgard S.E."/>
            <person name="Bellgard M.I."/>
        </authorList>
    </citation>
    <scope>NUCLEOTIDE SEQUENCE</scope>
    <source>
        <tissue evidence="2">Shoot tissue taken approximately 20 cm above the soil surface</tissue>
    </source>
</reference>
<keyword evidence="1" id="KW-1133">Transmembrane helix</keyword>
<proteinExistence type="predicted"/>
<feature type="transmembrane region" description="Helical" evidence="1">
    <location>
        <begin position="15"/>
        <end position="33"/>
    </location>
</feature>
<organism evidence="2">
    <name type="scientific">Arundo donax</name>
    <name type="common">Giant reed</name>
    <name type="synonym">Donax arundinaceus</name>
    <dbReference type="NCBI Taxonomy" id="35708"/>
    <lineage>
        <taxon>Eukaryota</taxon>
        <taxon>Viridiplantae</taxon>
        <taxon>Streptophyta</taxon>
        <taxon>Embryophyta</taxon>
        <taxon>Tracheophyta</taxon>
        <taxon>Spermatophyta</taxon>
        <taxon>Magnoliopsida</taxon>
        <taxon>Liliopsida</taxon>
        <taxon>Poales</taxon>
        <taxon>Poaceae</taxon>
        <taxon>PACMAD clade</taxon>
        <taxon>Arundinoideae</taxon>
        <taxon>Arundineae</taxon>
        <taxon>Arundo</taxon>
    </lineage>
</organism>